<dbReference type="Gene3D" id="3.90.740.10">
    <property type="entry name" value="Valyl/Leucyl/Isoleucyl-tRNA synthetase, editing domain"/>
    <property type="match status" value="1"/>
</dbReference>
<evidence type="ECO:0000256" key="7">
    <source>
        <dbReference type="ARBA" id="ARBA00023146"/>
    </source>
</evidence>
<gene>
    <name evidence="10 15" type="primary">ileS</name>
    <name evidence="15" type="ORF">IAB67_08160</name>
</gene>
<keyword evidence="4 10" id="KW-0547">Nucleotide-binding</keyword>
<dbReference type="InterPro" id="IPR033708">
    <property type="entry name" value="Anticodon_Ile_BEm"/>
</dbReference>
<dbReference type="SUPFAM" id="SSF47323">
    <property type="entry name" value="Anticodon-binding domain of a subclass of class I aminoacyl-tRNA synthetases"/>
    <property type="match status" value="1"/>
</dbReference>
<comment type="subunit">
    <text evidence="10">Monomer.</text>
</comment>
<comment type="domain">
    <text evidence="10">IleRS has two distinct active sites: one for aminoacylation and one for editing. The misactivated valine is translocated from the active site to the editing site, which sterically excludes the correctly activated isoleucine. The single editing site contains two valyl binding pockets, one specific for each substrate (Val-AMP or Val-tRNA(Ile)).</text>
</comment>
<evidence type="ECO:0000256" key="9">
    <source>
        <dbReference type="ARBA" id="ARBA00048359"/>
    </source>
</evidence>
<dbReference type="GO" id="GO:0004822">
    <property type="term" value="F:isoleucine-tRNA ligase activity"/>
    <property type="evidence" value="ECO:0007669"/>
    <property type="project" value="UniProtKB-UniRule"/>
</dbReference>
<dbReference type="InterPro" id="IPR009080">
    <property type="entry name" value="tRNAsynth_Ia_anticodon-bd"/>
</dbReference>
<evidence type="ECO:0000313" key="15">
    <source>
        <dbReference type="EMBL" id="HIU44251.1"/>
    </source>
</evidence>
<evidence type="ECO:0000256" key="6">
    <source>
        <dbReference type="ARBA" id="ARBA00022917"/>
    </source>
</evidence>
<evidence type="ECO:0000256" key="1">
    <source>
        <dbReference type="ARBA" id="ARBA00006887"/>
    </source>
</evidence>
<dbReference type="PANTHER" id="PTHR42765">
    <property type="entry name" value="SOLEUCYL-TRNA SYNTHETASE"/>
    <property type="match status" value="1"/>
</dbReference>
<feature type="binding site" evidence="10">
    <location>
        <position position="904"/>
    </location>
    <ligand>
        <name>Zn(2+)</name>
        <dbReference type="ChEBI" id="CHEBI:29105"/>
    </ligand>
</feature>
<evidence type="ECO:0000313" key="16">
    <source>
        <dbReference type="Proteomes" id="UP000824073"/>
    </source>
</evidence>
<dbReference type="SUPFAM" id="SSF50677">
    <property type="entry name" value="ValRS/IleRS/LeuRS editing domain"/>
    <property type="match status" value="1"/>
</dbReference>
<comment type="cofactor">
    <cofactor evidence="10">
        <name>Zn(2+)</name>
        <dbReference type="ChEBI" id="CHEBI:29105"/>
    </cofactor>
    <text evidence="10">Binds 1 zinc ion per subunit.</text>
</comment>
<sequence>MPQDYNETINLPKTDFPMRAGLPQREPGMLKDWESEQVYQKLMEKNAGKPRYVLHDGPPFSNGNIHMGTAMNKVLKDFVNRYKSMSGHYAPYVPGWDNHGMPIESAIIKKNKLDRKKMSISEFRSACRDFAMDFVNIQREQFKRLGVLGDWEHPYLTMDPKFEAEEVRVFGAMYKKGYIYKGLKPVYWCAHDETALAEAEIEYQEDPCESIYVKFRVKDDKGKLSPLCDLNNTYFVIWTTTTWTLPGNLAIALHPRESYVVAKADNGECYIVAEALLEKVMQMGEVKNYEIISRFDGKDLEYLTAQHPFLDRDSLVVMAEYVTMDSGTGCVHTAPGFGVEDYMTGRAYNLPILVPVDDRGRQTEDAGKYAGMTTDESNVAILADLQESGALFAKESITHTYPHCWRCKHPIVFRATPQWFCSVDAFKDDAVKACREVTWLPAWGEERIINMIRERADWCISRQRHWGLPIPVFYCEECGKPICTDETIECVSQLFAAEGSNAWYEKEAADILPKGFVCPHCGGTHFTKEQDTLDGWFDSGSTHIASLEKDHPEEWPADLYLEGADQYRGWFQSSLLTAVGAKGKGAPYKTVLTHGWVVDGEGKAMHKSLGNTIAPETIIQQFGADLLRLWVASSDYRVDVRVSDAIFKQLSQAYLKIRNTCRYMLGNLSGFDPNHLVAPEDMQPLDRWAITRLNQLIEKVMQGYEDFEYHIVYHAVYNFCVVDMSNFYLDVIKDRLYCEETNGLLRRSAQTAMYLILDAMVRMLAPILAFTSDEVWHAMPHTSKDDVENVVFNQMPTAYESYALSVEEMVRWERLVTLRSGVNAALETARANKLIGKPLEASVTLLCSEAACAEFKPLEKLLAELCIVSHLHVVAGEGEGAPCEGIEGVSVKVERAHGEKCERCWTYSDTVGQDAEHPALCKRCADVVRAMNTR</sequence>
<dbReference type="Pfam" id="PF08264">
    <property type="entry name" value="Anticodon_1"/>
    <property type="match status" value="1"/>
</dbReference>
<feature type="binding site" evidence="10">
    <location>
        <position position="901"/>
    </location>
    <ligand>
        <name>Zn(2+)</name>
        <dbReference type="ChEBI" id="CHEBI:29105"/>
    </ligand>
</feature>
<dbReference type="GO" id="GO:0008270">
    <property type="term" value="F:zinc ion binding"/>
    <property type="evidence" value="ECO:0007669"/>
    <property type="project" value="UniProtKB-UniRule"/>
</dbReference>
<evidence type="ECO:0000259" key="12">
    <source>
        <dbReference type="Pfam" id="PF00133"/>
    </source>
</evidence>
<dbReference type="InterPro" id="IPR002301">
    <property type="entry name" value="Ile-tRNA-ligase"/>
</dbReference>
<comment type="catalytic activity">
    <reaction evidence="9 10">
        <text>tRNA(Ile) + L-isoleucine + ATP = L-isoleucyl-tRNA(Ile) + AMP + diphosphate</text>
        <dbReference type="Rhea" id="RHEA:11060"/>
        <dbReference type="Rhea" id="RHEA-COMP:9666"/>
        <dbReference type="Rhea" id="RHEA-COMP:9695"/>
        <dbReference type="ChEBI" id="CHEBI:30616"/>
        <dbReference type="ChEBI" id="CHEBI:33019"/>
        <dbReference type="ChEBI" id="CHEBI:58045"/>
        <dbReference type="ChEBI" id="CHEBI:78442"/>
        <dbReference type="ChEBI" id="CHEBI:78528"/>
        <dbReference type="ChEBI" id="CHEBI:456215"/>
        <dbReference type="EC" id="6.1.1.5"/>
    </reaction>
</comment>
<feature type="short sequence motif" description="'HIGH' region" evidence="10">
    <location>
        <begin position="59"/>
        <end position="69"/>
    </location>
</feature>
<keyword evidence="2 10" id="KW-0963">Cytoplasm</keyword>
<dbReference type="SUPFAM" id="SSF52374">
    <property type="entry name" value="Nucleotidylyl transferase"/>
    <property type="match status" value="1"/>
</dbReference>
<evidence type="ECO:0000256" key="3">
    <source>
        <dbReference type="ARBA" id="ARBA00022598"/>
    </source>
</evidence>
<feature type="binding site" evidence="10">
    <location>
        <position position="607"/>
    </location>
    <ligand>
        <name>ATP</name>
        <dbReference type="ChEBI" id="CHEBI:30616"/>
    </ligand>
</feature>
<evidence type="ECO:0000256" key="5">
    <source>
        <dbReference type="ARBA" id="ARBA00022840"/>
    </source>
</evidence>
<dbReference type="Proteomes" id="UP000824073">
    <property type="component" value="Unassembled WGS sequence"/>
</dbReference>
<reference evidence="15" key="2">
    <citation type="journal article" date="2021" name="PeerJ">
        <title>Extensive microbial diversity within the chicken gut microbiome revealed by metagenomics and culture.</title>
        <authorList>
            <person name="Gilroy R."/>
            <person name="Ravi A."/>
            <person name="Getino M."/>
            <person name="Pursley I."/>
            <person name="Horton D.L."/>
            <person name="Alikhan N.F."/>
            <person name="Baker D."/>
            <person name="Gharbi K."/>
            <person name="Hall N."/>
            <person name="Watson M."/>
            <person name="Adriaenssens E.M."/>
            <person name="Foster-Nyarko E."/>
            <person name="Jarju S."/>
            <person name="Secka A."/>
            <person name="Antonio M."/>
            <person name="Oren A."/>
            <person name="Chaudhuri R.R."/>
            <person name="La Ragione R."/>
            <person name="Hildebrand F."/>
            <person name="Pallen M.J."/>
        </authorList>
    </citation>
    <scope>NUCLEOTIDE SEQUENCE</scope>
    <source>
        <strain evidence="15">CHK191-8634</strain>
    </source>
</reference>
<dbReference type="InterPro" id="IPR014729">
    <property type="entry name" value="Rossmann-like_a/b/a_fold"/>
</dbReference>
<dbReference type="GO" id="GO:0002161">
    <property type="term" value="F:aminoacyl-tRNA deacylase activity"/>
    <property type="evidence" value="ECO:0007669"/>
    <property type="project" value="InterPro"/>
</dbReference>
<keyword evidence="6 10" id="KW-0648">Protein biosynthesis</keyword>
<dbReference type="InterPro" id="IPR002300">
    <property type="entry name" value="aa-tRNA-synth_Ia"/>
</dbReference>
<keyword evidence="10" id="KW-0862">Zinc</keyword>
<dbReference type="PRINTS" id="PR00984">
    <property type="entry name" value="TRNASYNTHILE"/>
</dbReference>
<keyword evidence="10" id="KW-0479">Metal-binding</keyword>
<dbReference type="FunFam" id="3.40.50.620:FF:000152">
    <property type="entry name" value="Isoleucine--tRNA ligase"/>
    <property type="match status" value="1"/>
</dbReference>
<dbReference type="Pfam" id="PF00133">
    <property type="entry name" value="tRNA-synt_1"/>
    <property type="match status" value="1"/>
</dbReference>
<dbReference type="GO" id="GO:0000049">
    <property type="term" value="F:tRNA binding"/>
    <property type="evidence" value="ECO:0007669"/>
    <property type="project" value="InterPro"/>
</dbReference>
<evidence type="ECO:0000256" key="11">
    <source>
        <dbReference type="SAM" id="MobiDB-lite"/>
    </source>
</evidence>
<evidence type="ECO:0000259" key="13">
    <source>
        <dbReference type="Pfam" id="PF06827"/>
    </source>
</evidence>
<feature type="domain" description="Zinc finger FPG/IleRS-type" evidence="13">
    <location>
        <begin position="898"/>
        <end position="927"/>
    </location>
</feature>
<dbReference type="Pfam" id="PF06827">
    <property type="entry name" value="zf-FPG_IleRS"/>
    <property type="match status" value="1"/>
</dbReference>
<dbReference type="InterPro" id="IPR001412">
    <property type="entry name" value="aa-tRNA-synth_I_CS"/>
</dbReference>
<reference evidence="15" key="1">
    <citation type="submission" date="2020-10" db="EMBL/GenBank/DDBJ databases">
        <authorList>
            <person name="Gilroy R."/>
        </authorList>
    </citation>
    <scope>NUCLEOTIDE SEQUENCE</scope>
    <source>
        <strain evidence="15">CHK191-8634</strain>
    </source>
</reference>
<dbReference type="PROSITE" id="PS00178">
    <property type="entry name" value="AA_TRNA_LIGASE_I"/>
    <property type="match status" value="1"/>
</dbReference>
<dbReference type="EMBL" id="DVMR01000061">
    <property type="protein sequence ID" value="HIU44251.1"/>
    <property type="molecule type" value="Genomic_DNA"/>
</dbReference>
<name>A0A9D1LLV6_9CLOT</name>
<feature type="domain" description="Methionyl/Valyl/Leucyl/Isoleucyl-tRNA synthetase anticodon-binding" evidence="14">
    <location>
        <begin position="686"/>
        <end position="844"/>
    </location>
</feature>
<dbReference type="AlphaFoldDB" id="A0A9D1LLV6"/>
<comment type="function">
    <text evidence="8 10">Catalyzes the attachment of isoleucine to tRNA(Ile). As IleRS can inadvertently accommodate and process structurally similar amino acids such as valine, to avoid such errors it has two additional distinct tRNA(Ile)-dependent editing activities. One activity is designated as 'pretransfer' editing and involves the hydrolysis of activated Val-AMP. The other activity is designated 'posttransfer' editing and involves deacylation of mischarged Val-tRNA(Ile).</text>
</comment>
<dbReference type="Gene3D" id="3.40.50.620">
    <property type="entry name" value="HUPs"/>
    <property type="match status" value="2"/>
</dbReference>
<dbReference type="CDD" id="cd00818">
    <property type="entry name" value="IleRS_core"/>
    <property type="match status" value="1"/>
</dbReference>
<feature type="binding site" evidence="10">
    <location>
        <position position="921"/>
    </location>
    <ligand>
        <name>Zn(2+)</name>
        <dbReference type="ChEBI" id="CHEBI:29105"/>
    </ligand>
</feature>
<dbReference type="GO" id="GO:0005524">
    <property type="term" value="F:ATP binding"/>
    <property type="evidence" value="ECO:0007669"/>
    <property type="project" value="UniProtKB-UniRule"/>
</dbReference>
<feature type="region of interest" description="Disordered" evidence="11">
    <location>
        <begin position="1"/>
        <end position="26"/>
    </location>
</feature>
<evidence type="ECO:0000256" key="8">
    <source>
        <dbReference type="ARBA" id="ARBA00025217"/>
    </source>
</evidence>
<feature type="domain" description="Aminoacyl-tRNA synthetase class Ia" evidence="12">
    <location>
        <begin position="29"/>
        <end position="642"/>
    </location>
</feature>
<dbReference type="FunFam" id="1.10.730.20:FF:000001">
    <property type="entry name" value="Isoleucine--tRNA ligase"/>
    <property type="match status" value="1"/>
</dbReference>
<dbReference type="NCBIfam" id="TIGR00392">
    <property type="entry name" value="ileS"/>
    <property type="match status" value="1"/>
</dbReference>
<dbReference type="Gene3D" id="1.10.730.20">
    <property type="match status" value="1"/>
</dbReference>
<dbReference type="Gene3D" id="1.10.10.830">
    <property type="entry name" value="Ile-tRNA synthetase CP2 domain-like"/>
    <property type="match status" value="1"/>
</dbReference>
<keyword evidence="7 10" id="KW-0030">Aminoacyl-tRNA synthetase</keyword>
<dbReference type="GO" id="GO:0006428">
    <property type="term" value="P:isoleucyl-tRNA aminoacylation"/>
    <property type="evidence" value="ECO:0007669"/>
    <property type="project" value="UniProtKB-UniRule"/>
</dbReference>
<evidence type="ECO:0000256" key="2">
    <source>
        <dbReference type="ARBA" id="ARBA00022490"/>
    </source>
</evidence>
<protein>
    <recommendedName>
        <fullName evidence="10">Isoleucine--tRNA ligase</fullName>
        <ecNumber evidence="10">6.1.1.5</ecNumber>
    </recommendedName>
    <alternativeName>
        <fullName evidence="10">Isoleucyl-tRNA synthetase</fullName>
        <shortName evidence="10">IleRS</shortName>
    </alternativeName>
</protein>
<accession>A0A9D1LLV6</accession>
<comment type="subcellular location">
    <subcellularLocation>
        <location evidence="10">Cytoplasm</location>
    </subcellularLocation>
</comment>
<keyword evidence="5 10" id="KW-0067">ATP-binding</keyword>
<proteinExistence type="inferred from homology"/>
<dbReference type="HAMAP" id="MF_02002">
    <property type="entry name" value="Ile_tRNA_synth_type1"/>
    <property type="match status" value="1"/>
</dbReference>
<feature type="binding site" evidence="10">
    <location>
        <position position="924"/>
    </location>
    <ligand>
        <name>Zn(2+)</name>
        <dbReference type="ChEBI" id="CHEBI:29105"/>
    </ligand>
</feature>
<dbReference type="InterPro" id="IPR010663">
    <property type="entry name" value="Znf_FPG/IleRS"/>
</dbReference>
<keyword evidence="3 10" id="KW-0436">Ligase</keyword>
<feature type="binding site" evidence="10">
    <location>
        <position position="562"/>
    </location>
    <ligand>
        <name>L-isoleucyl-5'-AMP</name>
        <dbReference type="ChEBI" id="CHEBI:178002"/>
    </ligand>
</feature>
<dbReference type="CDD" id="cd07960">
    <property type="entry name" value="Anticodon_Ia_Ile_BEm"/>
    <property type="match status" value="1"/>
</dbReference>
<dbReference type="InterPro" id="IPR050081">
    <property type="entry name" value="Ile-tRNA_ligase"/>
</dbReference>
<evidence type="ECO:0000256" key="4">
    <source>
        <dbReference type="ARBA" id="ARBA00022741"/>
    </source>
</evidence>
<comment type="similarity">
    <text evidence="1 10">Belongs to the class-I aminoacyl-tRNA synthetase family. IleS type 1 subfamily.</text>
</comment>
<evidence type="ECO:0000259" key="14">
    <source>
        <dbReference type="Pfam" id="PF08264"/>
    </source>
</evidence>
<dbReference type="PANTHER" id="PTHR42765:SF1">
    <property type="entry name" value="ISOLEUCINE--TRNA LIGASE, MITOCHONDRIAL"/>
    <property type="match status" value="1"/>
</dbReference>
<dbReference type="InterPro" id="IPR023585">
    <property type="entry name" value="Ile-tRNA-ligase_type1"/>
</dbReference>
<feature type="short sequence motif" description="'KMSKS' region" evidence="10">
    <location>
        <begin position="604"/>
        <end position="608"/>
    </location>
</feature>
<dbReference type="GO" id="GO:0005829">
    <property type="term" value="C:cytosol"/>
    <property type="evidence" value="ECO:0007669"/>
    <property type="project" value="TreeGrafter"/>
</dbReference>
<organism evidence="15 16">
    <name type="scientific">Candidatus Ventrousia excrementavium</name>
    <dbReference type="NCBI Taxonomy" id="2840961"/>
    <lineage>
        <taxon>Bacteria</taxon>
        <taxon>Bacillati</taxon>
        <taxon>Bacillota</taxon>
        <taxon>Clostridia</taxon>
        <taxon>Eubacteriales</taxon>
        <taxon>Clostridiaceae</taxon>
        <taxon>Clostridiaceae incertae sedis</taxon>
        <taxon>Candidatus Ventrousia</taxon>
    </lineage>
</organism>
<evidence type="ECO:0000256" key="10">
    <source>
        <dbReference type="HAMAP-Rule" id="MF_02002"/>
    </source>
</evidence>
<dbReference type="EC" id="6.1.1.5" evidence="10"/>
<feature type="compositionally biased region" description="Polar residues" evidence="11">
    <location>
        <begin position="1"/>
        <end position="11"/>
    </location>
</feature>
<dbReference type="InterPro" id="IPR009008">
    <property type="entry name" value="Val/Leu/Ile-tRNA-synth_edit"/>
</dbReference>
<comment type="caution">
    <text evidence="15">The sequence shown here is derived from an EMBL/GenBank/DDBJ whole genome shotgun (WGS) entry which is preliminary data.</text>
</comment>
<dbReference type="InterPro" id="IPR013155">
    <property type="entry name" value="M/V/L/I-tRNA-synth_anticd-bd"/>
</dbReference>